<dbReference type="InterPro" id="IPR039428">
    <property type="entry name" value="NUOK/Mnh_C1-like"/>
</dbReference>
<reference evidence="8 9" key="1">
    <citation type="submission" date="2019-11" db="EMBL/GenBank/DDBJ databases">
        <authorList>
            <person name="Li X.-J."/>
            <person name="Feng X.-M."/>
        </authorList>
    </citation>
    <scope>NUCLEOTIDE SEQUENCE [LARGE SCALE GENOMIC DNA]</scope>
    <source>
        <strain evidence="8 9">XMNu-373</strain>
    </source>
</reference>
<keyword evidence="9" id="KW-1185">Reference proteome</keyword>
<evidence type="ECO:0000256" key="1">
    <source>
        <dbReference type="ARBA" id="ARBA00004651"/>
    </source>
</evidence>
<keyword evidence="3" id="KW-1003">Cell membrane</keyword>
<dbReference type="RefSeq" id="WP_162450642.1">
    <property type="nucleotide sequence ID" value="NZ_WLZY01000004.1"/>
</dbReference>
<organism evidence="8 9">
    <name type="scientific">Phytoactinopolyspora mesophila</name>
    <dbReference type="NCBI Taxonomy" id="2650750"/>
    <lineage>
        <taxon>Bacteria</taxon>
        <taxon>Bacillati</taxon>
        <taxon>Actinomycetota</taxon>
        <taxon>Actinomycetes</taxon>
        <taxon>Jiangellales</taxon>
        <taxon>Jiangellaceae</taxon>
        <taxon>Phytoactinopolyspora</taxon>
    </lineage>
</organism>
<dbReference type="Proteomes" id="UP000460435">
    <property type="component" value="Unassembled WGS sequence"/>
</dbReference>
<dbReference type="GO" id="GO:0005886">
    <property type="term" value="C:plasma membrane"/>
    <property type="evidence" value="ECO:0007669"/>
    <property type="project" value="UniProtKB-SubCell"/>
</dbReference>
<evidence type="ECO:0000256" key="4">
    <source>
        <dbReference type="ARBA" id="ARBA00022692"/>
    </source>
</evidence>
<dbReference type="PANTHER" id="PTHR34583">
    <property type="entry name" value="ANTIPORTER SUBUNIT MNHC2-RELATED"/>
    <property type="match status" value="1"/>
</dbReference>
<evidence type="ECO:0008006" key="10">
    <source>
        <dbReference type="Google" id="ProtNLM"/>
    </source>
</evidence>
<dbReference type="PANTHER" id="PTHR34583:SF2">
    <property type="entry name" value="ANTIPORTER SUBUNIT MNHC2-RELATED"/>
    <property type="match status" value="1"/>
</dbReference>
<feature type="transmembrane region" description="Helical" evidence="7">
    <location>
        <begin position="6"/>
        <end position="25"/>
    </location>
</feature>
<keyword evidence="5 7" id="KW-1133">Transmembrane helix</keyword>
<dbReference type="InterPro" id="IPR050601">
    <property type="entry name" value="CPA3_antiporter_subunitC"/>
</dbReference>
<feature type="transmembrane region" description="Helical" evidence="7">
    <location>
        <begin position="63"/>
        <end position="84"/>
    </location>
</feature>
<dbReference type="AlphaFoldDB" id="A0A7K3M3W0"/>
<evidence type="ECO:0000256" key="7">
    <source>
        <dbReference type="SAM" id="Phobius"/>
    </source>
</evidence>
<evidence type="ECO:0000256" key="3">
    <source>
        <dbReference type="ARBA" id="ARBA00022475"/>
    </source>
</evidence>
<keyword evidence="6 7" id="KW-0472">Membrane</keyword>
<evidence type="ECO:0000313" key="8">
    <source>
        <dbReference type="EMBL" id="NDL57935.1"/>
    </source>
</evidence>
<protein>
    <recommendedName>
        <fullName evidence="10">Na+/H+ antiporter subunit C</fullName>
    </recommendedName>
</protein>
<comment type="subcellular location">
    <subcellularLocation>
        <location evidence="1">Cell membrane</location>
        <topology evidence="1">Multi-pass membrane protein</topology>
    </subcellularLocation>
</comment>
<accession>A0A7K3M3W0</accession>
<dbReference type="Pfam" id="PF00420">
    <property type="entry name" value="Oxidored_q2"/>
    <property type="match status" value="1"/>
</dbReference>
<comment type="caution">
    <text evidence="8">The sequence shown here is derived from an EMBL/GenBank/DDBJ whole genome shotgun (WGS) entry which is preliminary data.</text>
</comment>
<name>A0A7K3M3W0_9ACTN</name>
<dbReference type="EMBL" id="WLZY01000004">
    <property type="protein sequence ID" value="NDL57935.1"/>
    <property type="molecule type" value="Genomic_DNA"/>
</dbReference>
<evidence type="ECO:0000313" key="9">
    <source>
        <dbReference type="Proteomes" id="UP000460435"/>
    </source>
</evidence>
<proteinExistence type="inferred from homology"/>
<sequence length="104" mass="10681">MTRLDLALLTAIVLVAMGVTSLLLTSDLVRRIVALNVASGGVMMLFLGLAYRADPAAPDPVPHALVLTGIVIMVAVTGLGLGLARRVESVAEQSGDPPPGEADH</sequence>
<evidence type="ECO:0000256" key="2">
    <source>
        <dbReference type="ARBA" id="ARBA00010388"/>
    </source>
</evidence>
<gene>
    <name evidence="8" type="ORF">F7O44_12705</name>
</gene>
<dbReference type="Gene3D" id="1.10.287.3510">
    <property type="match status" value="1"/>
</dbReference>
<evidence type="ECO:0000256" key="6">
    <source>
        <dbReference type="ARBA" id="ARBA00023136"/>
    </source>
</evidence>
<keyword evidence="4 7" id="KW-0812">Transmembrane</keyword>
<evidence type="ECO:0000256" key="5">
    <source>
        <dbReference type="ARBA" id="ARBA00022989"/>
    </source>
</evidence>
<feature type="transmembrane region" description="Helical" evidence="7">
    <location>
        <begin position="32"/>
        <end position="51"/>
    </location>
</feature>
<comment type="similarity">
    <text evidence="2">Belongs to the CPA3 antiporters (TC 2.A.63) subunit C family.</text>
</comment>